<dbReference type="Proteomes" id="UP000265750">
    <property type="component" value="Unassembled WGS sequence"/>
</dbReference>
<dbReference type="InterPro" id="IPR051600">
    <property type="entry name" value="Beta-PGM-like"/>
</dbReference>
<dbReference type="InterPro" id="IPR041492">
    <property type="entry name" value="HAD_2"/>
</dbReference>
<comment type="cofactor">
    <cofactor evidence="1">
        <name>Mg(2+)</name>
        <dbReference type="ChEBI" id="CHEBI:18420"/>
    </cofactor>
</comment>
<keyword evidence="6" id="KW-1185">Reference proteome</keyword>
<dbReference type="PANTHER" id="PTHR46193">
    <property type="entry name" value="6-PHOSPHOGLUCONATE PHOSPHATASE"/>
    <property type="match status" value="1"/>
</dbReference>
<dbReference type="Gene3D" id="3.40.50.1000">
    <property type="entry name" value="HAD superfamily/HAD-like"/>
    <property type="match status" value="1"/>
</dbReference>
<dbReference type="AlphaFoldDB" id="A0A3A1WSU6"/>
<dbReference type="InterPro" id="IPR006439">
    <property type="entry name" value="HAD-SF_hydro_IA"/>
</dbReference>
<dbReference type="SUPFAM" id="SSF56784">
    <property type="entry name" value="HAD-like"/>
    <property type="match status" value="1"/>
</dbReference>
<gene>
    <name evidence="5" type="ORF">D3218_01180</name>
</gene>
<keyword evidence="4" id="KW-0460">Magnesium</keyword>
<evidence type="ECO:0000256" key="1">
    <source>
        <dbReference type="ARBA" id="ARBA00001946"/>
    </source>
</evidence>
<keyword evidence="3" id="KW-0479">Metal-binding</keyword>
<evidence type="ECO:0000313" key="6">
    <source>
        <dbReference type="Proteomes" id="UP000265750"/>
    </source>
</evidence>
<evidence type="ECO:0000256" key="3">
    <source>
        <dbReference type="ARBA" id="ARBA00022723"/>
    </source>
</evidence>
<keyword evidence="5" id="KW-0378">Hydrolase</keyword>
<evidence type="ECO:0000256" key="2">
    <source>
        <dbReference type="ARBA" id="ARBA00006171"/>
    </source>
</evidence>
<evidence type="ECO:0000313" key="5">
    <source>
        <dbReference type="EMBL" id="RIY03805.1"/>
    </source>
</evidence>
<dbReference type="GO" id="GO:0016787">
    <property type="term" value="F:hydrolase activity"/>
    <property type="evidence" value="ECO:0007669"/>
    <property type="project" value="UniProtKB-KW"/>
</dbReference>
<comment type="similarity">
    <text evidence="2">Belongs to the HAD-like hydrolase superfamily. CbbY/CbbZ/Gph/YieH family.</text>
</comment>
<organism evidence="5 6">
    <name type="scientific">Aureimonas flava</name>
    <dbReference type="NCBI Taxonomy" id="2320271"/>
    <lineage>
        <taxon>Bacteria</taxon>
        <taxon>Pseudomonadati</taxon>
        <taxon>Pseudomonadota</taxon>
        <taxon>Alphaproteobacteria</taxon>
        <taxon>Hyphomicrobiales</taxon>
        <taxon>Aurantimonadaceae</taxon>
        <taxon>Aureimonas</taxon>
    </lineage>
</organism>
<dbReference type="InterPro" id="IPR023214">
    <property type="entry name" value="HAD_sf"/>
</dbReference>
<protein>
    <submittedName>
        <fullName evidence="5">HAD family hydrolase</fullName>
    </submittedName>
</protein>
<dbReference type="InterPro" id="IPR036412">
    <property type="entry name" value="HAD-like_sf"/>
</dbReference>
<dbReference type="PANTHER" id="PTHR46193:SF10">
    <property type="entry name" value="6-PHOSPHOGLUCONATE PHOSPHATASE"/>
    <property type="match status" value="1"/>
</dbReference>
<evidence type="ECO:0000256" key="4">
    <source>
        <dbReference type="ARBA" id="ARBA00022842"/>
    </source>
</evidence>
<reference evidence="6" key="1">
    <citation type="submission" date="2018-09" db="EMBL/GenBank/DDBJ databases">
        <authorList>
            <person name="Tuo L."/>
        </authorList>
    </citation>
    <scope>NUCLEOTIDE SEQUENCE [LARGE SCALE GENOMIC DNA]</scope>
    <source>
        <strain evidence="6">M2BS4Y-1</strain>
    </source>
</reference>
<name>A0A3A1WSU6_9HYPH</name>
<dbReference type="OrthoDB" id="9797743at2"/>
<dbReference type="EMBL" id="QYRN01000001">
    <property type="protein sequence ID" value="RIY03805.1"/>
    <property type="molecule type" value="Genomic_DNA"/>
</dbReference>
<dbReference type="Pfam" id="PF13419">
    <property type="entry name" value="HAD_2"/>
    <property type="match status" value="1"/>
</dbReference>
<dbReference type="InterPro" id="IPR023198">
    <property type="entry name" value="PGP-like_dom2"/>
</dbReference>
<dbReference type="Gene3D" id="1.10.150.240">
    <property type="entry name" value="Putative phosphatase, domain 2"/>
    <property type="match status" value="1"/>
</dbReference>
<sequence>MPLSLVLFDCDGVLVDSEIISAKVDSTMLKEVGYDISPTEIAERFAGLTQDRIAELLQEEAGIRLPEDYNARQRVALDQRLAAELEPIAGVHEMLDRIDLPRAICSNSSTDRLKLMLTLERVKLWDRFRPYVFSAREVGSGRTKPAPDVYLHGCRELDAAPGETVVLEDSVHGVAAAVAAGCRVVGFVGGGHTYPGHANSLTEAGAETVIRRLSEFPAVVEALAEWERA</sequence>
<accession>A0A3A1WSU6</accession>
<dbReference type="NCBIfam" id="TIGR01509">
    <property type="entry name" value="HAD-SF-IA-v3"/>
    <property type="match status" value="1"/>
</dbReference>
<dbReference type="SFLD" id="SFLDG01129">
    <property type="entry name" value="C1.5:_HAD__Beta-PGM__Phosphata"/>
    <property type="match status" value="1"/>
</dbReference>
<dbReference type="GO" id="GO:0046872">
    <property type="term" value="F:metal ion binding"/>
    <property type="evidence" value="ECO:0007669"/>
    <property type="project" value="UniProtKB-KW"/>
</dbReference>
<dbReference type="SFLD" id="SFLDS00003">
    <property type="entry name" value="Haloacid_Dehalogenase"/>
    <property type="match status" value="1"/>
</dbReference>
<dbReference type="RefSeq" id="WP_119538460.1">
    <property type="nucleotide sequence ID" value="NZ_QYRN01000001.1"/>
</dbReference>
<proteinExistence type="inferred from homology"/>
<comment type="caution">
    <text evidence="5">The sequence shown here is derived from an EMBL/GenBank/DDBJ whole genome shotgun (WGS) entry which is preliminary data.</text>
</comment>